<feature type="transmembrane region" description="Helical" evidence="1">
    <location>
        <begin position="121"/>
        <end position="142"/>
    </location>
</feature>
<dbReference type="AlphaFoldDB" id="A0A1F5VY19"/>
<comment type="caution">
    <text evidence="3">The sequence shown here is derived from an EMBL/GenBank/DDBJ whole genome shotgun (WGS) entry which is preliminary data.</text>
</comment>
<feature type="domain" description="DZANK-type" evidence="2">
    <location>
        <begin position="14"/>
        <end position="60"/>
    </location>
</feature>
<evidence type="ECO:0000259" key="2">
    <source>
        <dbReference type="Pfam" id="PF12773"/>
    </source>
</evidence>
<name>A0A1F5VY19_9BACT</name>
<keyword evidence="1" id="KW-0812">Transmembrane</keyword>
<dbReference type="Proteomes" id="UP000178943">
    <property type="component" value="Unassembled WGS sequence"/>
</dbReference>
<sequence length="221" mass="25046">MKEAEIPKISSSICQKCDTPLDPKTGYCPNCGSEQKILMMKCCNCERPIKADSTFCLYCGAVQKTATIHCSNCGHELYKEERFICPSCKIPINPAFVNLPPVHKKMLPVYINLNDWKIIPLILYLIYALAHFVMTLILQIALYVEGAETGSQVMIGFFSLIAFVRLLLIICLLGWLRMKKWGIIGSAVILLAELIFLHSIIALLLLLYAFYALLFRWQSFD</sequence>
<feature type="transmembrane region" description="Helical" evidence="1">
    <location>
        <begin position="188"/>
        <end position="211"/>
    </location>
</feature>
<feature type="transmembrane region" description="Helical" evidence="1">
    <location>
        <begin position="154"/>
        <end position="176"/>
    </location>
</feature>
<reference evidence="3 4" key="1">
    <citation type="journal article" date="2016" name="Nat. Commun.">
        <title>Thousands of microbial genomes shed light on interconnected biogeochemical processes in an aquifer system.</title>
        <authorList>
            <person name="Anantharaman K."/>
            <person name="Brown C.T."/>
            <person name="Hug L.A."/>
            <person name="Sharon I."/>
            <person name="Castelle C.J."/>
            <person name="Probst A.J."/>
            <person name="Thomas B.C."/>
            <person name="Singh A."/>
            <person name="Wilkins M.J."/>
            <person name="Karaoz U."/>
            <person name="Brodie E.L."/>
            <person name="Williams K.H."/>
            <person name="Hubbard S.S."/>
            <person name="Banfield J.F."/>
        </authorList>
    </citation>
    <scope>NUCLEOTIDE SEQUENCE [LARGE SCALE GENOMIC DNA]</scope>
</reference>
<dbReference type="Pfam" id="PF12773">
    <property type="entry name" value="DZR"/>
    <property type="match status" value="1"/>
</dbReference>
<dbReference type="EMBL" id="MFGW01000009">
    <property type="protein sequence ID" value="OGF68225.1"/>
    <property type="molecule type" value="Genomic_DNA"/>
</dbReference>
<evidence type="ECO:0000313" key="4">
    <source>
        <dbReference type="Proteomes" id="UP000178943"/>
    </source>
</evidence>
<proteinExistence type="predicted"/>
<protein>
    <recommendedName>
        <fullName evidence="2">DZANK-type domain-containing protein</fullName>
    </recommendedName>
</protein>
<keyword evidence="1" id="KW-0472">Membrane</keyword>
<keyword evidence="1" id="KW-1133">Transmembrane helix</keyword>
<dbReference type="InterPro" id="IPR025874">
    <property type="entry name" value="DZR"/>
</dbReference>
<evidence type="ECO:0000313" key="3">
    <source>
        <dbReference type="EMBL" id="OGF68225.1"/>
    </source>
</evidence>
<gene>
    <name evidence="3" type="ORF">A2Y62_20760</name>
</gene>
<organism evidence="3 4">
    <name type="scientific">Candidatus Fischerbacteria bacterium RBG_13_37_8</name>
    <dbReference type="NCBI Taxonomy" id="1817863"/>
    <lineage>
        <taxon>Bacteria</taxon>
        <taxon>Candidatus Fischeribacteriota</taxon>
    </lineage>
</organism>
<accession>A0A1F5VY19</accession>
<evidence type="ECO:0000256" key="1">
    <source>
        <dbReference type="SAM" id="Phobius"/>
    </source>
</evidence>